<accession>A0A7W5JWE6</accession>
<proteinExistence type="predicted"/>
<reference evidence="5 6" key="1">
    <citation type="submission" date="2020-08" db="EMBL/GenBank/DDBJ databases">
        <title>Sequencing the genomes of 1000 actinobacteria strains.</title>
        <authorList>
            <person name="Klenk H.-P."/>
        </authorList>
    </citation>
    <scope>NUCLEOTIDE SEQUENCE [LARGE SCALE GENOMIC DNA]</scope>
    <source>
        <strain evidence="5 6">DSM 11053</strain>
    </source>
</reference>
<dbReference type="InterPro" id="IPR027383">
    <property type="entry name" value="Znf_put"/>
</dbReference>
<keyword evidence="3" id="KW-0472">Membrane</keyword>
<organism evidence="5 6">
    <name type="scientific">Microlunatus antarcticus</name>
    <dbReference type="NCBI Taxonomy" id="53388"/>
    <lineage>
        <taxon>Bacteria</taxon>
        <taxon>Bacillati</taxon>
        <taxon>Actinomycetota</taxon>
        <taxon>Actinomycetes</taxon>
        <taxon>Propionibacteriales</taxon>
        <taxon>Propionibacteriaceae</taxon>
        <taxon>Microlunatus</taxon>
    </lineage>
</organism>
<dbReference type="RefSeq" id="WP_183337922.1">
    <property type="nucleotide sequence ID" value="NZ_JACHZG010000001.1"/>
</dbReference>
<sequence length="218" mass="22762">MSQDHREIRHLLGAYLLGGLEPADRDVFEAHLPDCPSCRDELSRSASLPGLLRRAAPTVPQPPDELAAAADARQHRLLAQLTARRLRRRRRTLLGVVAAAVLAAALVVTPPLLRPPATTATAAVIELRPATSGAAGTGTALLDPRPWGTSVTLTATGLPATGPFTLEITDRSGGHERAASWGTTADGHVQVTGATSVTPQSISRIQVVGPDGVITQSP</sequence>
<evidence type="ECO:0000256" key="3">
    <source>
        <dbReference type="SAM" id="Phobius"/>
    </source>
</evidence>
<dbReference type="Pfam" id="PF13490">
    <property type="entry name" value="zf-HC2"/>
    <property type="match status" value="1"/>
</dbReference>
<keyword evidence="3" id="KW-0812">Transmembrane</keyword>
<evidence type="ECO:0000313" key="6">
    <source>
        <dbReference type="Proteomes" id="UP000565572"/>
    </source>
</evidence>
<keyword evidence="3" id="KW-1133">Transmembrane helix</keyword>
<comment type="caution">
    <text evidence="5">The sequence shown here is derived from an EMBL/GenBank/DDBJ whole genome shotgun (WGS) entry which is preliminary data.</text>
</comment>
<keyword evidence="2" id="KW-0804">Transcription</keyword>
<dbReference type="Proteomes" id="UP000565572">
    <property type="component" value="Unassembled WGS sequence"/>
</dbReference>
<evidence type="ECO:0000313" key="5">
    <source>
        <dbReference type="EMBL" id="MBB3327002.1"/>
    </source>
</evidence>
<keyword evidence="1" id="KW-0805">Transcription regulation</keyword>
<protein>
    <submittedName>
        <fullName evidence="5">Putative anti-sigma-YlaC factor YlaD</fullName>
    </submittedName>
</protein>
<dbReference type="InterPro" id="IPR041916">
    <property type="entry name" value="Anti_sigma_zinc_sf"/>
</dbReference>
<gene>
    <name evidence="5" type="ORF">FHX39_001946</name>
</gene>
<evidence type="ECO:0000256" key="1">
    <source>
        <dbReference type="ARBA" id="ARBA00023015"/>
    </source>
</evidence>
<dbReference type="Gene3D" id="1.10.10.1320">
    <property type="entry name" value="Anti-sigma factor, zinc-finger domain"/>
    <property type="match status" value="1"/>
</dbReference>
<dbReference type="AlphaFoldDB" id="A0A7W5JWE6"/>
<evidence type="ECO:0000259" key="4">
    <source>
        <dbReference type="Pfam" id="PF13490"/>
    </source>
</evidence>
<feature type="domain" description="Putative zinc-finger" evidence="4">
    <location>
        <begin position="6"/>
        <end position="39"/>
    </location>
</feature>
<dbReference type="EMBL" id="JACHZG010000001">
    <property type="protein sequence ID" value="MBB3327002.1"/>
    <property type="molecule type" value="Genomic_DNA"/>
</dbReference>
<evidence type="ECO:0000256" key="2">
    <source>
        <dbReference type="ARBA" id="ARBA00023163"/>
    </source>
</evidence>
<keyword evidence="6" id="KW-1185">Reference proteome</keyword>
<name>A0A7W5JWE6_9ACTN</name>
<feature type="transmembrane region" description="Helical" evidence="3">
    <location>
        <begin position="93"/>
        <end position="113"/>
    </location>
</feature>